<gene>
    <name evidence="1" type="ORF">COT24_02775</name>
</gene>
<dbReference type="InterPro" id="IPR023296">
    <property type="entry name" value="Glyco_hydro_beta-prop_sf"/>
</dbReference>
<comment type="caution">
    <text evidence="1">The sequence shown here is derived from an EMBL/GenBank/DDBJ whole genome shotgun (WGS) entry which is preliminary data.</text>
</comment>
<accession>A0A2H0YVQ6</accession>
<dbReference type="PANTHER" id="PTHR35279:SF1">
    <property type="entry name" value="ARABINANASE_LEVANSUCRASE_INVERTASE"/>
    <property type="match status" value="1"/>
</dbReference>
<organism evidence="1 2">
    <name type="scientific">Candidatus Kerfeldbacteria bacterium CG08_land_8_20_14_0_20_40_16</name>
    <dbReference type="NCBI Taxonomy" id="2014244"/>
    <lineage>
        <taxon>Bacteria</taxon>
        <taxon>Candidatus Kerfeldiibacteriota</taxon>
    </lineage>
</organism>
<reference evidence="1 2" key="1">
    <citation type="submission" date="2017-09" db="EMBL/GenBank/DDBJ databases">
        <title>Depth-based differentiation of microbial function through sediment-hosted aquifers and enrichment of novel symbionts in the deep terrestrial subsurface.</title>
        <authorList>
            <person name="Probst A.J."/>
            <person name="Ladd B."/>
            <person name="Jarett J.K."/>
            <person name="Geller-Mcgrath D.E."/>
            <person name="Sieber C.M."/>
            <person name="Emerson J.B."/>
            <person name="Anantharaman K."/>
            <person name="Thomas B.C."/>
            <person name="Malmstrom R."/>
            <person name="Stieglmeier M."/>
            <person name="Klingl A."/>
            <person name="Woyke T."/>
            <person name="Ryan C.M."/>
            <person name="Banfield J.F."/>
        </authorList>
    </citation>
    <scope>NUCLEOTIDE SEQUENCE [LARGE SCALE GENOMIC DNA]</scope>
    <source>
        <strain evidence="1">CG08_land_8_20_14_0_20_40_16</strain>
    </source>
</reference>
<evidence type="ECO:0000313" key="1">
    <source>
        <dbReference type="EMBL" id="PIS42571.1"/>
    </source>
</evidence>
<sequence length="320" mass="37049">MFKWKKLGLVFSPQKYSGRNWMKEFAQAPAVLLFDTFVRVYFSCRPAPDSNGKYVSYAGFVDLQRDNLLEVLRISQNPLFKLGELGTFDEHGTYPASFIRNGDDVMAYYAGWSRCESVPFNIGIGAAVSHDNGETFTKLGNGPIIPYTPDEPFLIGGPKIRLYHDRWYLWYLAGKRWLPNNGKPEQVHKIHMASSSDGLNWEKVNKDLIESKLEENECQASPDVFFYKNKYHMFFCYRYSIGYRGKERGYRIGYASSDDMINWVRDDSRVGIDISEEGWDSEMISYPHVFELDNKVYMFYLGNQVGRYGFGLAELESYTE</sequence>
<proteinExistence type="predicted"/>
<protein>
    <submittedName>
        <fullName evidence="1">Glycosylase</fullName>
    </submittedName>
</protein>
<dbReference type="AlphaFoldDB" id="A0A2H0YVQ6"/>
<dbReference type="EMBL" id="PEXU01000034">
    <property type="protein sequence ID" value="PIS42571.1"/>
    <property type="molecule type" value="Genomic_DNA"/>
</dbReference>
<dbReference type="Proteomes" id="UP000231542">
    <property type="component" value="Unassembled WGS sequence"/>
</dbReference>
<dbReference type="SUPFAM" id="SSF75005">
    <property type="entry name" value="Arabinanase/levansucrase/invertase"/>
    <property type="match status" value="1"/>
</dbReference>
<name>A0A2H0YVQ6_9BACT</name>
<evidence type="ECO:0000313" key="2">
    <source>
        <dbReference type="Proteomes" id="UP000231542"/>
    </source>
</evidence>
<dbReference type="Gene3D" id="2.115.10.20">
    <property type="entry name" value="Glycosyl hydrolase domain, family 43"/>
    <property type="match status" value="2"/>
</dbReference>
<dbReference type="PANTHER" id="PTHR35279">
    <property type="match status" value="1"/>
</dbReference>